<proteinExistence type="predicted"/>
<name>A0A0B7NLT8_9FUNG</name>
<dbReference type="AlphaFoldDB" id="A0A0B7NLT8"/>
<gene>
    <name evidence="1" type="primary">PARPA_10143.1 scaffold 39588</name>
</gene>
<dbReference type="EMBL" id="LN732700">
    <property type="protein sequence ID" value="CEP15898.1"/>
    <property type="molecule type" value="Genomic_DNA"/>
</dbReference>
<sequence length="211" mass="24393">MTRDTSGSLPEDNKKDSANFFSKWFSTNNRGDGWDEVCLQWCKQKAAARKENVDPNCSMLCFNRPTNEAAMDEDVKWNPLKRYTVSVISGKKECTMHTNEMKEPKDTEKQKTNNLETTYELDLGDIWTQADIKGPFITHLFQQIINEKMVPLYNSSIEQAMAFKDSSEAVRFQEYVKSKSNDLFNQIYSMSPLKFDKKSNVNPSVNPDEKR</sequence>
<keyword evidence="2" id="KW-1185">Reference proteome</keyword>
<accession>A0A0B7NLT8</accession>
<protein>
    <submittedName>
        <fullName evidence="1">Uncharacterized protein</fullName>
    </submittedName>
</protein>
<dbReference type="Proteomes" id="UP000054107">
    <property type="component" value="Unassembled WGS sequence"/>
</dbReference>
<dbReference type="OrthoDB" id="5569779at2759"/>
<evidence type="ECO:0000313" key="1">
    <source>
        <dbReference type="EMBL" id="CEP15898.1"/>
    </source>
</evidence>
<organism evidence="1 2">
    <name type="scientific">Parasitella parasitica</name>
    <dbReference type="NCBI Taxonomy" id="35722"/>
    <lineage>
        <taxon>Eukaryota</taxon>
        <taxon>Fungi</taxon>
        <taxon>Fungi incertae sedis</taxon>
        <taxon>Mucoromycota</taxon>
        <taxon>Mucoromycotina</taxon>
        <taxon>Mucoromycetes</taxon>
        <taxon>Mucorales</taxon>
        <taxon>Mucorineae</taxon>
        <taxon>Mucoraceae</taxon>
        <taxon>Parasitella</taxon>
    </lineage>
</organism>
<reference evidence="1 2" key="1">
    <citation type="submission" date="2014-09" db="EMBL/GenBank/DDBJ databases">
        <authorList>
            <person name="Ellenberger Sabrina"/>
        </authorList>
    </citation>
    <scope>NUCLEOTIDE SEQUENCE [LARGE SCALE GENOMIC DNA]</scope>
    <source>
        <strain evidence="1 2">CBS 412.66</strain>
    </source>
</reference>
<evidence type="ECO:0000313" key="2">
    <source>
        <dbReference type="Proteomes" id="UP000054107"/>
    </source>
</evidence>